<comment type="caution">
    <text evidence="3">The sequence shown here is derived from an EMBL/GenBank/DDBJ whole genome shotgun (WGS) entry which is preliminary data.</text>
</comment>
<feature type="region of interest" description="Disordered" evidence="1">
    <location>
        <begin position="200"/>
        <end position="390"/>
    </location>
</feature>
<feature type="compositionally biased region" description="Polar residues" evidence="1">
    <location>
        <begin position="356"/>
        <end position="380"/>
    </location>
</feature>
<dbReference type="InterPro" id="IPR009060">
    <property type="entry name" value="UBA-like_sf"/>
</dbReference>
<evidence type="ECO:0000259" key="2">
    <source>
        <dbReference type="PROSITE" id="PS51140"/>
    </source>
</evidence>
<proteinExistence type="predicted"/>
<evidence type="ECO:0000313" key="3">
    <source>
        <dbReference type="EMBL" id="ORX35358.1"/>
    </source>
</evidence>
<organism evidence="3 4">
    <name type="scientific">Kockovaella imperatae</name>
    <dbReference type="NCBI Taxonomy" id="4999"/>
    <lineage>
        <taxon>Eukaryota</taxon>
        <taxon>Fungi</taxon>
        <taxon>Dikarya</taxon>
        <taxon>Basidiomycota</taxon>
        <taxon>Agaricomycotina</taxon>
        <taxon>Tremellomycetes</taxon>
        <taxon>Tremellales</taxon>
        <taxon>Cuniculitremaceae</taxon>
        <taxon>Kockovaella</taxon>
    </lineage>
</organism>
<feature type="compositionally biased region" description="Acidic residues" evidence="1">
    <location>
        <begin position="381"/>
        <end position="390"/>
    </location>
</feature>
<dbReference type="SMART" id="SM00546">
    <property type="entry name" value="CUE"/>
    <property type="match status" value="1"/>
</dbReference>
<dbReference type="SUPFAM" id="SSF46934">
    <property type="entry name" value="UBA-like"/>
    <property type="match status" value="1"/>
</dbReference>
<feature type="domain" description="CUE" evidence="2">
    <location>
        <begin position="47"/>
        <end position="90"/>
    </location>
</feature>
<dbReference type="FunFam" id="1.10.8.10:FF:000064">
    <property type="entry name" value="Similar to CUE domain-containing protein"/>
    <property type="match status" value="1"/>
</dbReference>
<dbReference type="Gene3D" id="1.10.8.10">
    <property type="entry name" value="DNA helicase RuvA subunit, C-terminal domain"/>
    <property type="match status" value="1"/>
</dbReference>
<protein>
    <recommendedName>
        <fullName evidence="2">CUE domain-containing protein</fullName>
    </recommendedName>
</protein>
<reference evidence="3 4" key="1">
    <citation type="submission" date="2017-03" db="EMBL/GenBank/DDBJ databases">
        <title>Widespread Adenine N6-methylation of Active Genes in Fungi.</title>
        <authorList>
            <consortium name="DOE Joint Genome Institute"/>
            <person name="Mondo S.J."/>
            <person name="Dannebaum R.O."/>
            <person name="Kuo R.C."/>
            <person name="Louie K.B."/>
            <person name="Bewick A.J."/>
            <person name="Labutti K."/>
            <person name="Haridas S."/>
            <person name="Kuo A."/>
            <person name="Salamov A."/>
            <person name="Ahrendt S.R."/>
            <person name="Lau R."/>
            <person name="Bowen B.P."/>
            <person name="Lipzen A."/>
            <person name="Sullivan W."/>
            <person name="Andreopoulos W.B."/>
            <person name="Clum A."/>
            <person name="Lindquist E."/>
            <person name="Daum C."/>
            <person name="Northen T.R."/>
            <person name="Ramamoorthy G."/>
            <person name="Schmitz R.J."/>
            <person name="Gryganskyi A."/>
            <person name="Culley D."/>
            <person name="Magnuson J."/>
            <person name="James T.Y."/>
            <person name="O'Malley M.A."/>
            <person name="Stajich J.E."/>
            <person name="Spatafora J.W."/>
            <person name="Visel A."/>
            <person name="Grigoriev I.V."/>
        </authorList>
    </citation>
    <scope>NUCLEOTIDE SEQUENCE [LARGE SCALE GENOMIC DNA]</scope>
    <source>
        <strain evidence="3 4">NRRL Y-17943</strain>
    </source>
</reference>
<dbReference type="OrthoDB" id="9942608at2759"/>
<accession>A0A1Y1UBD2</accession>
<dbReference type="PROSITE" id="PS51140">
    <property type="entry name" value="CUE"/>
    <property type="match status" value="1"/>
</dbReference>
<keyword evidence="4" id="KW-1185">Reference proteome</keyword>
<evidence type="ECO:0000256" key="1">
    <source>
        <dbReference type="SAM" id="MobiDB-lite"/>
    </source>
</evidence>
<dbReference type="PANTHER" id="PTHR16461:SF5">
    <property type="entry name" value="TOLL-INTERACTING PROTEIN"/>
    <property type="match status" value="1"/>
</dbReference>
<feature type="region of interest" description="Disordered" evidence="1">
    <location>
        <begin position="1"/>
        <end position="47"/>
    </location>
</feature>
<dbReference type="InParanoid" id="A0A1Y1UBD2"/>
<dbReference type="GO" id="GO:0006511">
    <property type="term" value="P:ubiquitin-dependent protein catabolic process"/>
    <property type="evidence" value="ECO:0007669"/>
    <property type="project" value="TreeGrafter"/>
</dbReference>
<dbReference type="GO" id="GO:0043130">
    <property type="term" value="F:ubiquitin binding"/>
    <property type="evidence" value="ECO:0007669"/>
    <property type="project" value="InterPro"/>
</dbReference>
<dbReference type="PANTHER" id="PTHR16461">
    <property type="entry name" value="TOLL-INTERACTING PROTEIN"/>
    <property type="match status" value="1"/>
</dbReference>
<dbReference type="EMBL" id="NBSH01000011">
    <property type="protein sequence ID" value="ORX35358.1"/>
    <property type="molecule type" value="Genomic_DNA"/>
</dbReference>
<gene>
    <name evidence="3" type="ORF">BD324DRAFT_632518</name>
</gene>
<dbReference type="RefSeq" id="XP_021869548.1">
    <property type="nucleotide sequence ID" value="XM_022016526.1"/>
</dbReference>
<dbReference type="AlphaFoldDB" id="A0A1Y1UBD2"/>
<dbReference type="GO" id="GO:0005737">
    <property type="term" value="C:cytoplasm"/>
    <property type="evidence" value="ECO:0007669"/>
    <property type="project" value="TreeGrafter"/>
</dbReference>
<dbReference type="GeneID" id="33558335"/>
<sequence>MVSSPSPMSTTETSPTATSPSVVPAHNGSAAAAVAAEQPAAAAPAPHANPKVAELQVMFPTIEVEVIEMILESCGGSQDRAIEQLLSMTDPEFKPDELAHSRQEEASQVDLDAEFARSLHMQDEERMRQGGRALPYQPRVRTRPLPGDGQQAYFNPTTAGAPPRDENPPGMLAMEDKLNQYAEIGKQTFSSIFNKAKAKYSELQQTAAANTAAREESDRQRVGQDRMGASWRSPSPQGYGTPTPGGARGGQQNTRGMWADDSSSFSSQSTEPAPKAARWQPSDAYDDPLPAIPPTNKIEVTGRRSPAAMEKPAAPSGKIDPAKLGILPKKRVDLLSTSPPANPSMEQEEDDPNPSLPSATKSIVNQIPKTPPAGSSTYNGDSDDDLEYTK</sequence>
<dbReference type="InterPro" id="IPR003892">
    <property type="entry name" value="CUE"/>
</dbReference>
<dbReference type="Proteomes" id="UP000193218">
    <property type="component" value="Unassembled WGS sequence"/>
</dbReference>
<dbReference type="Pfam" id="PF02845">
    <property type="entry name" value="CUE"/>
    <property type="match status" value="1"/>
</dbReference>
<dbReference type="STRING" id="4999.A0A1Y1UBD2"/>
<evidence type="ECO:0000313" key="4">
    <source>
        <dbReference type="Proteomes" id="UP000193218"/>
    </source>
</evidence>
<dbReference type="CDD" id="cd14279">
    <property type="entry name" value="CUE"/>
    <property type="match status" value="1"/>
</dbReference>
<name>A0A1Y1UBD2_9TREE</name>
<dbReference type="GO" id="GO:0031624">
    <property type="term" value="F:ubiquitin conjugating enzyme binding"/>
    <property type="evidence" value="ECO:0007669"/>
    <property type="project" value="TreeGrafter"/>
</dbReference>
<feature type="compositionally biased region" description="Basic and acidic residues" evidence="1">
    <location>
        <begin position="213"/>
        <end position="224"/>
    </location>
</feature>